<gene>
    <name evidence="4" type="ORF">EGYM00392_LOCUS51034</name>
</gene>
<dbReference type="EMBL" id="HBGA01138694">
    <property type="protein sequence ID" value="CAD9039868.1"/>
    <property type="molecule type" value="Transcribed_RNA"/>
</dbReference>
<dbReference type="InterPro" id="IPR008397">
    <property type="entry name" value="Alginate_lyase_dom"/>
</dbReference>
<evidence type="ECO:0000313" key="4">
    <source>
        <dbReference type="EMBL" id="CAD9039868.1"/>
    </source>
</evidence>
<sequence>MKGWFTSFLSKVDEIKSHYHPELTGLAGGAYDVLRMSLATFLGKSDIVKEQAATVQWRLEQAIKADGQTQLPVTLQMDTLAVSAELASRVGVDLWGYKTQSGGRLIDAVQALVTDANNKGQAPNVFDRTIKLAQRYAAKTEA</sequence>
<name>A0A7S1NTG0_9EUGL</name>
<proteinExistence type="predicted"/>
<evidence type="ECO:0000256" key="2">
    <source>
        <dbReference type="ARBA" id="ARBA00023239"/>
    </source>
</evidence>
<dbReference type="AlphaFoldDB" id="A0A7S1NTG0"/>
<dbReference type="InterPro" id="IPR008929">
    <property type="entry name" value="Chondroitin_lyas"/>
</dbReference>
<reference evidence="4" key="1">
    <citation type="submission" date="2021-01" db="EMBL/GenBank/DDBJ databases">
        <authorList>
            <person name="Corre E."/>
            <person name="Pelletier E."/>
            <person name="Niang G."/>
            <person name="Scheremetjew M."/>
            <person name="Finn R."/>
            <person name="Kale V."/>
            <person name="Holt S."/>
            <person name="Cochrane G."/>
            <person name="Meng A."/>
            <person name="Brown T."/>
            <person name="Cohen L."/>
        </authorList>
    </citation>
    <scope>NUCLEOTIDE SEQUENCE</scope>
    <source>
        <strain evidence="4">NIES-381</strain>
    </source>
</reference>
<dbReference type="Pfam" id="PF05426">
    <property type="entry name" value="Alginate_lyase"/>
    <property type="match status" value="1"/>
</dbReference>
<accession>A0A7S1NTG0</accession>
<dbReference type="Gene3D" id="1.50.10.100">
    <property type="entry name" value="Chondroitin AC/alginate lyase"/>
    <property type="match status" value="1"/>
</dbReference>
<keyword evidence="1" id="KW-0732">Signal</keyword>
<dbReference type="SUPFAM" id="SSF48230">
    <property type="entry name" value="Chondroitin AC/alginate lyase"/>
    <property type="match status" value="1"/>
</dbReference>
<evidence type="ECO:0000256" key="1">
    <source>
        <dbReference type="ARBA" id="ARBA00022729"/>
    </source>
</evidence>
<keyword evidence="2" id="KW-0456">Lyase</keyword>
<dbReference type="GO" id="GO:0016829">
    <property type="term" value="F:lyase activity"/>
    <property type="evidence" value="ECO:0007669"/>
    <property type="project" value="UniProtKB-KW"/>
</dbReference>
<evidence type="ECO:0000259" key="3">
    <source>
        <dbReference type="Pfam" id="PF05426"/>
    </source>
</evidence>
<protein>
    <recommendedName>
        <fullName evidence="3">Alginate lyase domain-containing protein</fullName>
    </recommendedName>
</protein>
<feature type="domain" description="Alginate lyase" evidence="3">
    <location>
        <begin position="30"/>
        <end position="118"/>
    </location>
</feature>
<organism evidence="4">
    <name type="scientific">Eutreptiella gymnastica</name>
    <dbReference type="NCBI Taxonomy" id="73025"/>
    <lineage>
        <taxon>Eukaryota</taxon>
        <taxon>Discoba</taxon>
        <taxon>Euglenozoa</taxon>
        <taxon>Euglenida</taxon>
        <taxon>Spirocuta</taxon>
        <taxon>Euglenophyceae</taxon>
        <taxon>Eutreptiales</taxon>
        <taxon>Eutreptiaceae</taxon>
        <taxon>Eutreptiella</taxon>
    </lineage>
</organism>